<organism evidence="2 3">
    <name type="scientific">Papilio machaon</name>
    <name type="common">Old World swallowtail butterfly</name>
    <dbReference type="NCBI Taxonomy" id="76193"/>
    <lineage>
        <taxon>Eukaryota</taxon>
        <taxon>Metazoa</taxon>
        <taxon>Ecdysozoa</taxon>
        <taxon>Arthropoda</taxon>
        <taxon>Hexapoda</taxon>
        <taxon>Insecta</taxon>
        <taxon>Pterygota</taxon>
        <taxon>Neoptera</taxon>
        <taxon>Endopterygota</taxon>
        <taxon>Lepidoptera</taxon>
        <taxon>Glossata</taxon>
        <taxon>Ditrysia</taxon>
        <taxon>Papilionoidea</taxon>
        <taxon>Papilionidae</taxon>
        <taxon>Papilioninae</taxon>
        <taxon>Papilio</taxon>
    </lineage>
</organism>
<dbReference type="AlphaFoldDB" id="A0A194QR85"/>
<proteinExistence type="predicted"/>
<sequence>MQFSFLTAEILKKVREVDPNNSDAVKEALTSFFQNIVKYTEANCNKWLRSLEDVLSRFPRYCSTHKTTIETHLTHFINSSNYYDVIQAAKCAHALQQVSWPQDKSVTAKSAWRDQMTLLCDAAHSLIDALFIPSVELYQSGSKKNDTQKNSSSPLTAALSKINSTATAGATNRQTLLQTRLRNIFIFIQAMIVEIYPVPKPIQPQTILNVIVRSLSVTSGKKSQVTDVVSLKIQALRTLDALNACLGANLIPFSPLVFRIVMQTFRWTSDNQTEGSRQVRSHTYKSLSNWLTTLHSHQLSGHTWEDEITTHIIDDITPVKKTVELTMTGGQPLKNLSKKARRKLQNQMLKESTISTHIPGEKNKVVEFEEIKNDIAMSALGCAEIFLSVCGVFLKPTTHKLFQEHLVRECFNASTYSDDYILALLRTLEASRKTTPSTVPPPTQYCLQLYSTLSNNQCIEIARFCSQALLDIRMHLHCSPPSLNFALELPKEKDPIEKSRVVSERNVEALKKLLGDRMPDEENIEVITIHDEPSKKRPRLDQDNISISSESVCSVEITNDAKDKEVTEELEIEGNEEELGEEVTNNDDEDVDMQAGNSIEEVDGTTKEIEDQIVDSAEKISEEVKEMETKATSIYDAKTQLETNISNDDIDEDNQTLSMEVAYDLPTAVDKVRVLDQMDDDNLPSTNDTDDVQITCGQVILTSQDNEIDKTKESDEVTLDVNKDEEAKKVNESNQTSDVITIDDTVTSGYKAVTDDVVTNNAVTTDDVLTNGVEKTNGNINEMITQVPDSNITDKLSKPDDISVDDMMADFVDEVNDQTAEA</sequence>
<dbReference type="STRING" id="76193.A0A194QR85"/>
<reference evidence="2 3" key="1">
    <citation type="journal article" date="2015" name="Nat. Commun.">
        <title>Outbred genome sequencing and CRISPR/Cas9 gene editing in butterflies.</title>
        <authorList>
            <person name="Li X."/>
            <person name="Fan D."/>
            <person name="Zhang W."/>
            <person name="Liu G."/>
            <person name="Zhang L."/>
            <person name="Zhao L."/>
            <person name="Fang X."/>
            <person name="Chen L."/>
            <person name="Dong Y."/>
            <person name="Chen Y."/>
            <person name="Ding Y."/>
            <person name="Zhao R."/>
            <person name="Feng M."/>
            <person name="Zhu Y."/>
            <person name="Feng Y."/>
            <person name="Jiang X."/>
            <person name="Zhu D."/>
            <person name="Xiang H."/>
            <person name="Feng X."/>
            <person name="Li S."/>
            <person name="Wang J."/>
            <person name="Zhang G."/>
            <person name="Kronforst M.R."/>
            <person name="Wang W."/>
        </authorList>
    </citation>
    <scope>NUCLEOTIDE SEQUENCE [LARGE SCALE GENOMIC DNA]</scope>
    <source>
        <strain evidence="2">Ya'a_city_454_Pm</strain>
        <tissue evidence="2">Whole body</tissue>
    </source>
</reference>
<feature type="region of interest" description="Disordered" evidence="1">
    <location>
        <begin position="572"/>
        <end position="591"/>
    </location>
</feature>
<evidence type="ECO:0000313" key="2">
    <source>
        <dbReference type="EMBL" id="KPJ07490.1"/>
    </source>
</evidence>
<dbReference type="GO" id="GO:0005634">
    <property type="term" value="C:nucleus"/>
    <property type="evidence" value="ECO:0007669"/>
    <property type="project" value="TreeGrafter"/>
</dbReference>
<keyword evidence="3" id="KW-1185">Reference proteome</keyword>
<dbReference type="EMBL" id="KQ461185">
    <property type="protein sequence ID" value="KPJ07490.1"/>
    <property type="molecule type" value="Genomic_DNA"/>
</dbReference>
<dbReference type="SUPFAM" id="SSF48371">
    <property type="entry name" value="ARM repeat"/>
    <property type="match status" value="1"/>
</dbReference>
<evidence type="ECO:0000313" key="3">
    <source>
        <dbReference type="Proteomes" id="UP000053240"/>
    </source>
</evidence>
<dbReference type="GO" id="GO:0006364">
    <property type="term" value="P:rRNA processing"/>
    <property type="evidence" value="ECO:0007669"/>
    <property type="project" value="TreeGrafter"/>
</dbReference>
<dbReference type="Proteomes" id="UP000053240">
    <property type="component" value="Unassembled WGS sequence"/>
</dbReference>
<name>A0A194QR85_PAPMA</name>
<dbReference type="PANTHER" id="PTHR34105">
    <property type="entry name" value="PROLINE-, GLUTAMIC ACID- AND LEUCINE-RICH PROTEIN 1"/>
    <property type="match status" value="1"/>
</dbReference>
<evidence type="ECO:0000256" key="1">
    <source>
        <dbReference type="SAM" id="MobiDB-lite"/>
    </source>
</evidence>
<accession>A0A194QR85</accession>
<dbReference type="InterPro" id="IPR016024">
    <property type="entry name" value="ARM-type_fold"/>
</dbReference>
<gene>
    <name evidence="2" type="ORF">RR48_08503</name>
</gene>
<dbReference type="InParanoid" id="A0A194QR85"/>
<protein>
    <submittedName>
        <fullName evidence="2">Proline-, glutamic acid-and leucine-rich protein 1</fullName>
    </submittedName>
</protein>
<dbReference type="PANTHER" id="PTHR34105:SF1">
    <property type="entry name" value="PROLINE-, GLUTAMIC ACID- AND LEUCINE-RICH PROTEIN 1"/>
    <property type="match status" value="1"/>
</dbReference>